<dbReference type="EMBL" id="JACTNZ010000013">
    <property type="protein sequence ID" value="KAG5517016.1"/>
    <property type="molecule type" value="Genomic_DNA"/>
</dbReference>
<evidence type="ECO:0000313" key="2">
    <source>
        <dbReference type="EMBL" id="KAG5517016.1"/>
    </source>
</evidence>
<organism evidence="2 3">
    <name type="scientific">Rhododendron griersonianum</name>
    <dbReference type="NCBI Taxonomy" id="479676"/>
    <lineage>
        <taxon>Eukaryota</taxon>
        <taxon>Viridiplantae</taxon>
        <taxon>Streptophyta</taxon>
        <taxon>Embryophyta</taxon>
        <taxon>Tracheophyta</taxon>
        <taxon>Spermatophyta</taxon>
        <taxon>Magnoliopsida</taxon>
        <taxon>eudicotyledons</taxon>
        <taxon>Gunneridae</taxon>
        <taxon>Pentapetalae</taxon>
        <taxon>asterids</taxon>
        <taxon>Ericales</taxon>
        <taxon>Ericaceae</taxon>
        <taxon>Ericoideae</taxon>
        <taxon>Rhodoreae</taxon>
        <taxon>Rhododendron</taxon>
    </lineage>
</organism>
<dbReference type="AlphaFoldDB" id="A0AAV6HY26"/>
<dbReference type="Proteomes" id="UP000823749">
    <property type="component" value="Chromosome 13"/>
</dbReference>
<proteinExistence type="predicted"/>
<sequence length="129" mass="13986">MGSLTVAKGCSDASFCWHFETPGAVDDLTTHNKPDLLASTTSRDLVKPVRTETHHQNRSTAAAPEAAGTKRQTTTADHIPTPLPRTRTSSSNTQNYYPPPTPTGSREARPGQKSELRRTSPEKKGTKMA</sequence>
<keyword evidence="3" id="KW-1185">Reference proteome</keyword>
<feature type="region of interest" description="Disordered" evidence="1">
    <location>
        <begin position="23"/>
        <end position="129"/>
    </location>
</feature>
<name>A0AAV6HY26_9ERIC</name>
<accession>A0AAV6HY26</accession>
<feature type="compositionally biased region" description="Polar residues" evidence="1">
    <location>
        <begin position="86"/>
        <end position="95"/>
    </location>
</feature>
<evidence type="ECO:0000313" key="3">
    <source>
        <dbReference type="Proteomes" id="UP000823749"/>
    </source>
</evidence>
<comment type="caution">
    <text evidence="2">The sequence shown here is derived from an EMBL/GenBank/DDBJ whole genome shotgun (WGS) entry which is preliminary data.</text>
</comment>
<feature type="compositionally biased region" description="Basic and acidic residues" evidence="1">
    <location>
        <begin position="44"/>
        <end position="55"/>
    </location>
</feature>
<protein>
    <submittedName>
        <fullName evidence="2">Uncharacterized protein</fullName>
    </submittedName>
</protein>
<feature type="compositionally biased region" description="Basic and acidic residues" evidence="1">
    <location>
        <begin position="106"/>
        <end position="129"/>
    </location>
</feature>
<evidence type="ECO:0000256" key="1">
    <source>
        <dbReference type="SAM" id="MobiDB-lite"/>
    </source>
</evidence>
<reference evidence="2 3" key="1">
    <citation type="submission" date="2020-08" db="EMBL/GenBank/DDBJ databases">
        <title>Plant Genome Project.</title>
        <authorList>
            <person name="Zhang R.-G."/>
        </authorList>
    </citation>
    <scope>NUCLEOTIDE SEQUENCE [LARGE SCALE GENOMIC DNA]</scope>
    <source>
        <strain evidence="2">WSP0</strain>
        <tissue evidence="2">Leaf</tissue>
    </source>
</reference>
<gene>
    <name evidence="2" type="ORF">RHGRI_037682</name>
</gene>